<accession>A6FXS3</accession>
<proteinExistence type="predicted"/>
<reference evidence="2 3" key="1">
    <citation type="submission" date="2007-06" db="EMBL/GenBank/DDBJ databases">
        <authorList>
            <person name="Shimkets L."/>
            <person name="Ferriera S."/>
            <person name="Johnson J."/>
            <person name="Kravitz S."/>
            <person name="Beeson K."/>
            <person name="Sutton G."/>
            <person name="Rogers Y.-H."/>
            <person name="Friedman R."/>
            <person name="Frazier M."/>
            <person name="Venter J.C."/>
        </authorList>
    </citation>
    <scope>NUCLEOTIDE SEQUENCE [LARGE SCALE GENOMIC DNA]</scope>
    <source>
        <strain evidence="2 3">SIR-1</strain>
    </source>
</reference>
<evidence type="ECO:0000313" key="3">
    <source>
        <dbReference type="Proteomes" id="UP000005801"/>
    </source>
</evidence>
<evidence type="ECO:0000313" key="2">
    <source>
        <dbReference type="EMBL" id="EDM81661.1"/>
    </source>
</evidence>
<keyword evidence="3" id="KW-1185">Reference proteome</keyword>
<dbReference type="EMBL" id="ABCS01000002">
    <property type="protein sequence ID" value="EDM81661.1"/>
    <property type="molecule type" value="Genomic_DNA"/>
</dbReference>
<dbReference type="Proteomes" id="UP000005801">
    <property type="component" value="Unassembled WGS sequence"/>
</dbReference>
<feature type="region of interest" description="Disordered" evidence="1">
    <location>
        <begin position="1"/>
        <end position="27"/>
    </location>
</feature>
<dbReference type="AlphaFoldDB" id="A6FXS3"/>
<protein>
    <submittedName>
        <fullName evidence="2">Uncharacterized protein</fullName>
    </submittedName>
</protein>
<comment type="caution">
    <text evidence="2">The sequence shown here is derived from an EMBL/GenBank/DDBJ whole genome shotgun (WGS) entry which is preliminary data.</text>
</comment>
<evidence type="ECO:0000256" key="1">
    <source>
        <dbReference type="SAM" id="MobiDB-lite"/>
    </source>
</evidence>
<gene>
    <name evidence="2" type="ORF">PPSIR1_22129</name>
</gene>
<sequence>MQYQHSVGGISWTQPSFGASTHELSVQ</sequence>
<name>A6FXS3_9BACT</name>
<organism evidence="2 3">
    <name type="scientific">Plesiocystis pacifica SIR-1</name>
    <dbReference type="NCBI Taxonomy" id="391625"/>
    <lineage>
        <taxon>Bacteria</taxon>
        <taxon>Pseudomonadati</taxon>
        <taxon>Myxococcota</taxon>
        <taxon>Polyangia</taxon>
        <taxon>Nannocystales</taxon>
        <taxon>Nannocystaceae</taxon>
        <taxon>Plesiocystis</taxon>
    </lineage>
</organism>